<organism evidence="14 15">
    <name type="scientific">Woeseia oceani</name>
    <dbReference type="NCBI Taxonomy" id="1548547"/>
    <lineage>
        <taxon>Bacteria</taxon>
        <taxon>Pseudomonadati</taxon>
        <taxon>Pseudomonadota</taxon>
        <taxon>Gammaproteobacteria</taxon>
        <taxon>Woeseiales</taxon>
        <taxon>Woeseiaceae</taxon>
        <taxon>Woeseia</taxon>
    </lineage>
</organism>
<reference evidence="14 15" key="1">
    <citation type="submission" date="2016-06" db="EMBL/GenBank/DDBJ databases">
        <title>Complete genome sequence of a deep-branching marine Gamma Proteobacterium Woeseia oceani type strain XK5.</title>
        <authorList>
            <person name="Mu D."/>
            <person name="Du Z."/>
        </authorList>
    </citation>
    <scope>NUCLEOTIDE SEQUENCE [LARGE SCALE GENOMIC DNA]</scope>
    <source>
        <strain evidence="14 15">XK5</strain>
    </source>
</reference>
<evidence type="ECO:0000256" key="10">
    <source>
        <dbReference type="ARBA" id="ARBA00022989"/>
    </source>
</evidence>
<dbReference type="InterPro" id="IPR037682">
    <property type="entry name" value="TonB_C"/>
</dbReference>
<evidence type="ECO:0000256" key="7">
    <source>
        <dbReference type="ARBA" id="ARBA00022692"/>
    </source>
</evidence>
<keyword evidence="11" id="KW-0472">Membrane</keyword>
<evidence type="ECO:0000256" key="5">
    <source>
        <dbReference type="ARBA" id="ARBA00022475"/>
    </source>
</evidence>
<keyword evidence="7" id="KW-0812">Transmembrane</keyword>
<dbReference type="PROSITE" id="PS52015">
    <property type="entry name" value="TONB_CTD"/>
    <property type="match status" value="1"/>
</dbReference>
<dbReference type="NCBIfam" id="TIGR01352">
    <property type="entry name" value="tonB_Cterm"/>
    <property type="match status" value="1"/>
</dbReference>
<dbReference type="GO" id="GO:0055085">
    <property type="term" value="P:transmembrane transport"/>
    <property type="evidence" value="ECO:0007669"/>
    <property type="project" value="InterPro"/>
</dbReference>
<evidence type="ECO:0000256" key="11">
    <source>
        <dbReference type="ARBA" id="ARBA00023136"/>
    </source>
</evidence>
<dbReference type="STRING" id="1548547.BA177_02830"/>
<feature type="chain" id="PRO_5008260070" description="Protein TonB" evidence="12">
    <location>
        <begin position="31"/>
        <end position="137"/>
    </location>
</feature>
<evidence type="ECO:0000259" key="13">
    <source>
        <dbReference type="PROSITE" id="PS52015"/>
    </source>
</evidence>
<dbReference type="Gene3D" id="3.30.1150.10">
    <property type="match status" value="1"/>
</dbReference>
<sequence>MTVTVRLSPSPTVGLVVGCVLLALSSLSVADDTPRRTQIVDSSTDRTPAKTAFPSYPAIARRDRIEGDATVCFKIDQHGRIRSAKVVEVTHPIFKRSAIAAIRKSSFEPLAPNEVLATGRTCRTYRFRLEPVLAAEK</sequence>
<dbReference type="KEGG" id="woc:BA177_02830"/>
<dbReference type="GO" id="GO:0031992">
    <property type="term" value="F:energy transducer activity"/>
    <property type="evidence" value="ECO:0007669"/>
    <property type="project" value="TreeGrafter"/>
</dbReference>
<evidence type="ECO:0000256" key="9">
    <source>
        <dbReference type="ARBA" id="ARBA00022927"/>
    </source>
</evidence>
<evidence type="ECO:0000256" key="12">
    <source>
        <dbReference type="SAM" id="SignalP"/>
    </source>
</evidence>
<evidence type="ECO:0000313" key="15">
    <source>
        <dbReference type="Proteomes" id="UP000092695"/>
    </source>
</evidence>
<dbReference type="Pfam" id="PF03544">
    <property type="entry name" value="TonB_C"/>
    <property type="match status" value="1"/>
</dbReference>
<dbReference type="OrthoDB" id="15218at2"/>
<evidence type="ECO:0000256" key="8">
    <source>
        <dbReference type="ARBA" id="ARBA00022737"/>
    </source>
</evidence>
<proteinExistence type="inferred from homology"/>
<keyword evidence="6" id="KW-0997">Cell inner membrane</keyword>
<keyword evidence="5" id="KW-1003">Cell membrane</keyword>
<dbReference type="InterPro" id="IPR051045">
    <property type="entry name" value="TonB-dependent_transducer"/>
</dbReference>
<dbReference type="Proteomes" id="UP000092695">
    <property type="component" value="Chromosome"/>
</dbReference>
<keyword evidence="9" id="KW-0653">Protein transport</keyword>
<evidence type="ECO:0000313" key="14">
    <source>
        <dbReference type="EMBL" id="ANO50294.1"/>
    </source>
</evidence>
<evidence type="ECO:0000256" key="2">
    <source>
        <dbReference type="ARBA" id="ARBA00006555"/>
    </source>
</evidence>
<name>A0A193LD33_9GAMM</name>
<dbReference type="PANTHER" id="PTHR33446">
    <property type="entry name" value="PROTEIN TONB-RELATED"/>
    <property type="match status" value="1"/>
</dbReference>
<dbReference type="InterPro" id="IPR006260">
    <property type="entry name" value="TonB/TolA_C"/>
</dbReference>
<feature type="signal peptide" evidence="12">
    <location>
        <begin position="1"/>
        <end position="30"/>
    </location>
</feature>
<dbReference type="PANTHER" id="PTHR33446:SF8">
    <property type="entry name" value="PROTEIN TONB"/>
    <property type="match status" value="1"/>
</dbReference>
<dbReference type="SUPFAM" id="SSF74653">
    <property type="entry name" value="TolA/TonB C-terminal domain"/>
    <property type="match status" value="1"/>
</dbReference>
<dbReference type="RefSeq" id="WP_068612589.1">
    <property type="nucleotide sequence ID" value="NZ_CP016268.1"/>
</dbReference>
<feature type="domain" description="TonB C-terminal" evidence="13">
    <location>
        <begin position="41"/>
        <end position="136"/>
    </location>
</feature>
<keyword evidence="8" id="KW-0677">Repeat</keyword>
<evidence type="ECO:0000256" key="3">
    <source>
        <dbReference type="ARBA" id="ARBA00022362"/>
    </source>
</evidence>
<evidence type="ECO:0000256" key="1">
    <source>
        <dbReference type="ARBA" id="ARBA00004383"/>
    </source>
</evidence>
<dbReference type="PROSITE" id="PS51257">
    <property type="entry name" value="PROKAR_LIPOPROTEIN"/>
    <property type="match status" value="1"/>
</dbReference>
<comment type="similarity">
    <text evidence="2">Belongs to the TonB family.</text>
</comment>
<evidence type="ECO:0000256" key="4">
    <source>
        <dbReference type="ARBA" id="ARBA00022448"/>
    </source>
</evidence>
<keyword evidence="15" id="KW-1185">Reference proteome</keyword>
<dbReference type="EMBL" id="CP016268">
    <property type="protein sequence ID" value="ANO50294.1"/>
    <property type="molecule type" value="Genomic_DNA"/>
</dbReference>
<accession>A0A193LD33</accession>
<gene>
    <name evidence="14" type="ORF">BA177_02830</name>
</gene>
<keyword evidence="4" id="KW-0813">Transport</keyword>
<dbReference type="GO" id="GO:0098797">
    <property type="term" value="C:plasma membrane protein complex"/>
    <property type="evidence" value="ECO:0007669"/>
    <property type="project" value="TreeGrafter"/>
</dbReference>
<protein>
    <recommendedName>
        <fullName evidence="3">Protein TonB</fullName>
    </recommendedName>
</protein>
<dbReference type="GO" id="GO:0015031">
    <property type="term" value="P:protein transport"/>
    <property type="evidence" value="ECO:0007669"/>
    <property type="project" value="UniProtKB-KW"/>
</dbReference>
<keyword evidence="12" id="KW-0732">Signal</keyword>
<evidence type="ECO:0000256" key="6">
    <source>
        <dbReference type="ARBA" id="ARBA00022519"/>
    </source>
</evidence>
<dbReference type="AlphaFoldDB" id="A0A193LD33"/>
<keyword evidence="10" id="KW-1133">Transmembrane helix</keyword>
<comment type="subcellular location">
    <subcellularLocation>
        <location evidence="1">Cell inner membrane</location>
        <topology evidence="1">Single-pass membrane protein</topology>
        <orientation evidence="1">Periplasmic side</orientation>
    </subcellularLocation>
</comment>